<keyword evidence="8" id="KW-1185">Reference proteome</keyword>
<dbReference type="InterPro" id="IPR043358">
    <property type="entry name" value="GNL1-like"/>
</dbReference>
<gene>
    <name evidence="7" type="ORF">EHS25_005056</name>
</gene>
<name>A0A427Y2F3_9TREE</name>
<dbReference type="AlphaFoldDB" id="A0A427Y2F3"/>
<dbReference type="SUPFAM" id="SSF52540">
    <property type="entry name" value="P-loop containing nucleoside triphosphate hydrolases"/>
    <property type="match status" value="1"/>
</dbReference>
<evidence type="ECO:0000256" key="4">
    <source>
        <dbReference type="ARBA" id="ARBA00039902"/>
    </source>
</evidence>
<dbReference type="EMBL" id="RSCD01000021">
    <property type="protein sequence ID" value="RSH85249.1"/>
    <property type="molecule type" value="Genomic_DNA"/>
</dbReference>
<feature type="region of interest" description="Disordered" evidence="5">
    <location>
        <begin position="146"/>
        <end position="172"/>
    </location>
</feature>
<feature type="compositionally biased region" description="Acidic residues" evidence="5">
    <location>
        <begin position="148"/>
        <end position="166"/>
    </location>
</feature>
<feature type="region of interest" description="Disordered" evidence="5">
    <location>
        <begin position="612"/>
        <end position="671"/>
    </location>
</feature>
<comment type="function">
    <text evidence="3">Possible regulatory or functional link with the histocompatibility cluster.</text>
</comment>
<feature type="region of interest" description="Disordered" evidence="5">
    <location>
        <begin position="1"/>
        <end position="29"/>
    </location>
</feature>
<feature type="compositionally biased region" description="Acidic residues" evidence="5">
    <location>
        <begin position="653"/>
        <end position="671"/>
    </location>
</feature>
<dbReference type="GO" id="GO:0003924">
    <property type="term" value="F:GTPase activity"/>
    <property type="evidence" value="ECO:0007669"/>
    <property type="project" value="InterPro"/>
</dbReference>
<dbReference type="STRING" id="1890683.A0A427Y2F3"/>
<keyword evidence="1" id="KW-0547">Nucleotide-binding</keyword>
<dbReference type="GO" id="GO:0005525">
    <property type="term" value="F:GTP binding"/>
    <property type="evidence" value="ECO:0007669"/>
    <property type="project" value="UniProtKB-KW"/>
</dbReference>
<sequence>MPRKVAFSAKQKRAQLQDKRALKRGDLDPSEVRIPSMKVAPRSRSHMRTSAFPGSDPRKLQSRFMTLPPDYVERTRNLAYAMTLERPLRPETARWDPRVMQRDNGRLTCPARPKFRVGASKKEVERNEEGWFAKWLDHTEGIVREWVDGEDEEENAEGEDEGEEEGEKPAAWPRSPSWFEVNLEVWRQLWRVTESSQVLLILADARCPPIHLPTSLRSYVNALKPRKEVIIVLTKSDLVDPSALAGWREWVRNMWAEGDAEGQAAVQVVAVKSYDTELLQETGRHRPGIPQGELDELVDALKNAHERLLRPPRWALDNEEKRTTWIPPVRGHVDWHLLSRGIASSDPPPTVTAAEEGNAQVEVAETGGQPVERDAEDGNAQINGQVERQRDPRDPDQEPLTVGLIGQPNVGKSSLLNALLGEVRVRASRTPGKTKHFQTMFWGWKKEVKIVDCPGLVCPSLAGMELQALVGSESNVYCTLSTPGPPYIPNRIPALVHPSRSRPHATRRDLPSSTTNTRTRGSIRVEETWRKPKEEVVDDTEPVTKWTAGEIMDARATDRGYVTAKSARPDANRAANGIMRALADGKVMWGFWPPDADVAGRQGRGIWIGQEMDQEDDEEDEQHASAMTGKLGSLTKQDERQVRNARSFFAALDVEDASESEEDEGEDEEAS</sequence>
<proteinExistence type="predicted"/>
<evidence type="ECO:0000259" key="6">
    <source>
        <dbReference type="Pfam" id="PF01926"/>
    </source>
</evidence>
<protein>
    <recommendedName>
        <fullName evidence="4">Guanine nucleotide-binding protein-like 1</fullName>
    </recommendedName>
</protein>
<evidence type="ECO:0000256" key="3">
    <source>
        <dbReference type="ARBA" id="ARBA00037770"/>
    </source>
</evidence>
<dbReference type="PRINTS" id="PR00326">
    <property type="entry name" value="GTP1OBG"/>
</dbReference>
<accession>A0A427Y2F3</accession>
<feature type="compositionally biased region" description="Basic and acidic residues" evidence="5">
    <location>
        <begin position="15"/>
        <end position="29"/>
    </location>
</feature>
<reference evidence="7 8" key="1">
    <citation type="submission" date="2018-11" db="EMBL/GenBank/DDBJ databases">
        <title>Genome sequence of Saitozyma podzolica DSM 27192.</title>
        <authorList>
            <person name="Aliyu H."/>
            <person name="Gorte O."/>
            <person name="Ochsenreither K."/>
        </authorList>
    </citation>
    <scope>NUCLEOTIDE SEQUENCE [LARGE SCALE GENOMIC DNA]</scope>
    <source>
        <strain evidence="7 8">DSM 27192</strain>
    </source>
</reference>
<evidence type="ECO:0000256" key="5">
    <source>
        <dbReference type="SAM" id="MobiDB-lite"/>
    </source>
</evidence>
<feature type="domain" description="G" evidence="6">
    <location>
        <begin position="401"/>
        <end position="457"/>
    </location>
</feature>
<feature type="region of interest" description="Disordered" evidence="5">
    <location>
        <begin position="497"/>
        <end position="521"/>
    </location>
</feature>
<comment type="caution">
    <text evidence="7">The sequence shown here is derived from an EMBL/GenBank/DDBJ whole genome shotgun (WGS) entry which is preliminary data.</text>
</comment>
<evidence type="ECO:0000256" key="2">
    <source>
        <dbReference type="ARBA" id="ARBA00023134"/>
    </source>
</evidence>
<dbReference type="Proteomes" id="UP000279259">
    <property type="component" value="Unassembled WGS sequence"/>
</dbReference>
<evidence type="ECO:0000313" key="7">
    <source>
        <dbReference type="EMBL" id="RSH85249.1"/>
    </source>
</evidence>
<dbReference type="InterPro" id="IPR027417">
    <property type="entry name" value="P-loop_NTPase"/>
</dbReference>
<dbReference type="PANTHER" id="PTHR45709">
    <property type="entry name" value="LARGE SUBUNIT GTPASE 1 HOMOLOG-RELATED"/>
    <property type="match status" value="1"/>
</dbReference>
<feature type="compositionally biased region" description="Polar residues" evidence="5">
    <location>
        <begin position="511"/>
        <end position="520"/>
    </location>
</feature>
<organism evidence="7 8">
    <name type="scientific">Saitozyma podzolica</name>
    <dbReference type="NCBI Taxonomy" id="1890683"/>
    <lineage>
        <taxon>Eukaryota</taxon>
        <taxon>Fungi</taxon>
        <taxon>Dikarya</taxon>
        <taxon>Basidiomycota</taxon>
        <taxon>Agaricomycotina</taxon>
        <taxon>Tremellomycetes</taxon>
        <taxon>Tremellales</taxon>
        <taxon>Trimorphomycetaceae</taxon>
        <taxon>Saitozyma</taxon>
    </lineage>
</organism>
<dbReference type="InterPro" id="IPR006073">
    <property type="entry name" value="GTP-bd"/>
</dbReference>
<evidence type="ECO:0000313" key="8">
    <source>
        <dbReference type="Proteomes" id="UP000279259"/>
    </source>
</evidence>
<dbReference type="Gene3D" id="3.40.50.300">
    <property type="entry name" value="P-loop containing nucleotide triphosphate hydrolases"/>
    <property type="match status" value="1"/>
</dbReference>
<feature type="compositionally biased region" description="Acidic residues" evidence="5">
    <location>
        <begin position="612"/>
        <end position="621"/>
    </location>
</feature>
<dbReference type="Pfam" id="PF01926">
    <property type="entry name" value="MMR_HSR1"/>
    <property type="match status" value="1"/>
</dbReference>
<dbReference type="PANTHER" id="PTHR45709:SF3">
    <property type="entry name" value="GUANINE NUCLEOTIDE-BINDING PROTEIN-LIKE 1"/>
    <property type="match status" value="1"/>
</dbReference>
<keyword evidence="2" id="KW-0342">GTP-binding</keyword>
<dbReference type="OrthoDB" id="61815at2759"/>
<evidence type="ECO:0000256" key="1">
    <source>
        <dbReference type="ARBA" id="ARBA00022741"/>
    </source>
</evidence>